<feature type="compositionally biased region" description="Polar residues" evidence="1">
    <location>
        <begin position="1963"/>
        <end position="1989"/>
    </location>
</feature>
<proteinExistence type="predicted"/>
<feature type="region of interest" description="Disordered" evidence="1">
    <location>
        <begin position="290"/>
        <end position="314"/>
    </location>
</feature>
<evidence type="ECO:0000313" key="2">
    <source>
        <dbReference type="EMBL" id="CAL4178374.1"/>
    </source>
</evidence>
<feature type="region of interest" description="Disordered" evidence="1">
    <location>
        <begin position="1649"/>
        <end position="1691"/>
    </location>
</feature>
<name>A0AAV2SA22_MEGNR</name>
<dbReference type="EMBL" id="CAXKWB010056503">
    <property type="protein sequence ID" value="CAL4178374.1"/>
    <property type="molecule type" value="Genomic_DNA"/>
</dbReference>
<feature type="compositionally biased region" description="Polar residues" evidence="1">
    <location>
        <begin position="1930"/>
        <end position="1954"/>
    </location>
</feature>
<sequence>MESESFLDLIQKSPRSILRNQMASKDPIDTPLALRDARGQLSNTYEISTSTTKVKSDGLRKKLLRRQSIQAQDTSSLDSSILVGVVNKTYADVSLDSSSSSVNQSINIPHDTRFKNKRRGPLISASQPASLPSMSKSSKNDDISTTKRTLRSIKLSASSNPFNKESSLPHDQTYSTVNMSLMDSSNDSINLSAFVKNKKSRVKRTTVTLSQPNPTLKPIDNATNSALPQVAEDSYASLSAFNSTNESLQTSIVLKNSNLRNKRPKVTTKEFVQTQKISNEQKDARLTRLLASPLKHNSPRNKNKKNSPKPNIPCLSRSLQAESEIGSDSSFETSKIEIKRKFGRRTSSRAQIDLKSILNKAKQNACIKVSTIVEDSECASIDSSLQTNGNLHNTEFFENIKPLEYSDDELSDTSKILENEDLENSYTNSHLQETSKIKSILIQDANKIIKESENLETPGKSLSGKNISKQSIITASDEVMDLGTHLKSNDFQMSAETKYHTHGEELLLNIDSVEASSVENYASIPKTPNSNVEEITEMSDSEDEVALDKITVIPESQDSNGDGNTLDKITVLETQKSNGDKEITEMLDSEDGVVPDRNILISDSQKSDRNENIVDKISVPETQKSNEEITEMLDSEDEVSGKSTLIQETQSTNELNNTTAILEKDDLESFHINSNIQETSQIKSNLMHEVNELDDVEDPGKPLCNKNISKHSIINASEEVIDLINNSNSNNIKSTAESQDLTQENEFLSNLDSVESSEDLNSTFSKSNTNRTYSNKRISQNHCMDMSNQSLSASTKIKENVQKGSSVQNSENEEEIPKISNSEDKEFSDKITSIPESQNLDGDEDISDRINLIPETQSTNSDEAIPEILDSEGENSNTSGNELNESDKESNNDGMDAFDKLFLSSTNKTINDITSKSFHETNKTVNYNTSKSFHEATNKTVNDNTSKSFHTTTNKTFNDITSKSFHEATNKTVNGNTSKSFHKTNKTVNDNTSKSLHDTTNKAVNDNAFKSFHETNKTVNDITSKSFHDTTNKTVNDNTSKSFHEATNKTVNDNTSKSFHRTTNKTVNDITSKSFHDTTNKTVKDNTSESFHETHNMESQTLNKSSFIKESKSKSFDNEKSRVNFHESQSLNDTYINLSSQEFSHTASCKLHDVVPSDILPPPDFRNEEEKENTPGNRLDVSFSSVESEHDDDELQNQIADSIASLSDDSPINSPYQDLGKSHLTINSPLAEGGRVLDISPYKISVISTPSKNTKLDSMVLSSNKNISLSQFTTPERKRKSLAIEYDSRKKTDLVTPEKLTRKSISNRSRQSILSQTNVHISKQKENNVSKNLAENPTYSVNKNIAFTNTKDSSSNFQENVQGHFTPQSVLSSQVEVTPNTYNKQMRSNDMQRTTRQILASETLTNSTLSQSNSTVRNDIGKNYTHISDSQEGTPLTLRMDETDITDGTKKLNSSISSNARRTRQTLASETLTNTTLSQSNSTVHNDIGKNYTHISDSQEGTPLTLRMDETDITDGTKKLNSSISSNARRTRQTLASETLTNTTLSQSNSTVRNDIGKNYTHISDSQEGTPLNLRMDETDITVDTKKLNSSIFSNTISRTKKLSQNISMVVESSQQFQLRFNDTEDTDFISKVTDTSRNLNTSQLKVRSIRNSTRMSQSFEEGDNLAESSNNLKQNSTEDKPQGVKRKYDSKGLPELDYEPEVGMVVLSHQAAKHKLSLKPKRRYKSSRHRKQFQDYGENISEENVSAMISKTLQKEDVTSSDIHTSILRPQNNLDTHTNMSKPAYSVRDGGGASFVNELNSALQKHSQMQELRVDHDKSYTQDGNYYATGTIDDGKIGRDKFDAPDEIVNTTDTIDDGQFGSDCRDPSSSLSIFPSANLDANCMALEGKQQGVKQKTFGRKSINYTNPVNIPLGKTNNIKNSTNERKSQNSIVIKSNESSSASTNITKNTLTMPNDDEVINEVNNPTYKNNSSENSNPSQRLSLSSFDNDSESVKNISNDDDKTSEDENVEEMDAYAQNTDAKQAESSIQIKNSSKENTNISKQMHTSRSLSNVMKDNVFETGLIFESETSLAQRKSAESVRRKTVDGEAQEVEAEDEADWEPFVDSEDSDSDVSTGAHNILNHSQQSINENIVSPKSKSELCAKNISLEKRESVKRDNVVPINAKQMTMRDFLYNLSKRPMKMTYSDTKRTEKRSKLVEQIIQSFQSKGKSVVKKPTKTSKVTRKQKGEPTTYPSAMIKEIFTHYSKLPVHKDALPTVIDASEQLWSNVTKHMLILLTQDGK</sequence>
<feature type="region of interest" description="Disordered" evidence="1">
    <location>
        <begin position="972"/>
        <end position="1000"/>
    </location>
</feature>
<feature type="region of interest" description="Disordered" evidence="1">
    <location>
        <begin position="798"/>
        <end position="845"/>
    </location>
</feature>
<feature type="non-terminal residue" evidence="2">
    <location>
        <position position="2284"/>
    </location>
</feature>
<accession>A0AAV2SA22</accession>
<feature type="compositionally biased region" description="Polar residues" evidence="1">
    <location>
        <begin position="874"/>
        <end position="883"/>
    </location>
</feature>
<feature type="region of interest" description="Disordered" evidence="1">
    <location>
        <begin position="1154"/>
        <end position="1179"/>
    </location>
</feature>
<feature type="compositionally biased region" description="Acidic residues" evidence="1">
    <location>
        <begin position="2090"/>
        <end position="2113"/>
    </location>
</feature>
<gene>
    <name evidence="2" type="ORF">MNOR_LOCUS35015</name>
</gene>
<feature type="region of interest" description="Disordered" evidence="1">
    <location>
        <begin position="2077"/>
        <end position="2128"/>
    </location>
</feature>
<feature type="compositionally biased region" description="Low complexity" evidence="1">
    <location>
        <begin position="1405"/>
        <end position="1415"/>
    </location>
</feature>
<feature type="region of interest" description="Disordered" evidence="1">
    <location>
        <begin position="754"/>
        <end position="783"/>
    </location>
</feature>
<feature type="region of interest" description="Disordered" evidence="1">
    <location>
        <begin position="870"/>
        <end position="896"/>
    </location>
</feature>
<feature type="compositionally biased region" description="Polar residues" evidence="1">
    <location>
        <begin position="1493"/>
        <end position="1502"/>
    </location>
</feature>
<feature type="region of interest" description="Disordered" evidence="1">
    <location>
        <begin position="1078"/>
        <end position="1106"/>
    </location>
</feature>
<evidence type="ECO:0000256" key="1">
    <source>
        <dbReference type="SAM" id="MobiDB-lite"/>
    </source>
</evidence>
<feature type="region of interest" description="Disordered" evidence="1">
    <location>
        <begin position="1405"/>
        <end position="1433"/>
    </location>
</feature>
<keyword evidence="3" id="KW-1185">Reference proteome</keyword>
<feature type="compositionally biased region" description="Polar residues" evidence="1">
    <location>
        <begin position="124"/>
        <end position="137"/>
    </location>
</feature>
<feature type="region of interest" description="Disordered" evidence="1">
    <location>
        <begin position="1542"/>
        <end position="1572"/>
    </location>
</feature>
<evidence type="ECO:0000313" key="3">
    <source>
        <dbReference type="Proteomes" id="UP001497623"/>
    </source>
</evidence>
<feature type="compositionally biased region" description="Polar residues" evidence="1">
    <location>
        <begin position="830"/>
        <end position="840"/>
    </location>
</feature>
<dbReference type="Proteomes" id="UP001497623">
    <property type="component" value="Unassembled WGS sequence"/>
</dbReference>
<organism evidence="2 3">
    <name type="scientific">Meganyctiphanes norvegica</name>
    <name type="common">Northern krill</name>
    <name type="synonym">Thysanopoda norvegica</name>
    <dbReference type="NCBI Taxonomy" id="48144"/>
    <lineage>
        <taxon>Eukaryota</taxon>
        <taxon>Metazoa</taxon>
        <taxon>Ecdysozoa</taxon>
        <taxon>Arthropoda</taxon>
        <taxon>Crustacea</taxon>
        <taxon>Multicrustacea</taxon>
        <taxon>Malacostraca</taxon>
        <taxon>Eumalacostraca</taxon>
        <taxon>Eucarida</taxon>
        <taxon>Euphausiacea</taxon>
        <taxon>Euphausiidae</taxon>
        <taxon>Meganyctiphanes</taxon>
    </lineage>
</organism>
<feature type="compositionally biased region" description="Polar residues" evidence="1">
    <location>
        <begin position="1649"/>
        <end position="1660"/>
    </location>
</feature>
<feature type="compositionally biased region" description="Basic and acidic residues" evidence="1">
    <location>
        <begin position="1677"/>
        <end position="1691"/>
    </location>
</feature>
<feature type="compositionally biased region" description="Basic and acidic residues" evidence="1">
    <location>
        <begin position="1078"/>
        <end position="1096"/>
    </location>
</feature>
<feature type="compositionally biased region" description="Polar residues" evidence="1">
    <location>
        <begin position="1561"/>
        <end position="1570"/>
    </location>
</feature>
<reference evidence="2 3" key="1">
    <citation type="submission" date="2024-05" db="EMBL/GenBank/DDBJ databases">
        <authorList>
            <person name="Wallberg A."/>
        </authorList>
    </citation>
    <scope>NUCLEOTIDE SEQUENCE [LARGE SCALE GENOMIC DNA]</scope>
</reference>
<comment type="caution">
    <text evidence="2">The sequence shown here is derived from an EMBL/GenBank/DDBJ whole genome shotgun (WGS) entry which is preliminary data.</text>
</comment>
<feature type="compositionally biased region" description="Basic and acidic residues" evidence="1">
    <location>
        <begin position="2077"/>
        <end position="2088"/>
    </location>
</feature>
<feature type="compositionally biased region" description="Basic residues" evidence="1">
    <location>
        <begin position="297"/>
        <end position="307"/>
    </location>
</feature>
<feature type="compositionally biased region" description="Basic and acidic residues" evidence="1">
    <location>
        <begin position="815"/>
        <end position="829"/>
    </location>
</feature>
<feature type="region of interest" description="Disordered" evidence="1">
    <location>
        <begin position="100"/>
        <end position="146"/>
    </location>
</feature>
<feature type="region of interest" description="Disordered" evidence="1">
    <location>
        <begin position="1476"/>
        <end position="1503"/>
    </location>
</feature>
<feature type="compositionally biased region" description="Low complexity" evidence="1">
    <location>
        <begin position="1542"/>
        <end position="1551"/>
    </location>
</feature>
<protein>
    <submittedName>
        <fullName evidence="2">Uncharacterized protein</fullName>
    </submittedName>
</protein>
<feature type="compositionally biased region" description="Polar residues" evidence="1">
    <location>
        <begin position="1667"/>
        <end position="1676"/>
    </location>
</feature>
<feature type="region of interest" description="Disordered" evidence="1">
    <location>
        <begin position="1915"/>
        <end position="2009"/>
    </location>
</feature>